<dbReference type="Gene3D" id="1.10.10.10">
    <property type="entry name" value="Winged helix-like DNA-binding domain superfamily/Winged helix DNA-binding domain"/>
    <property type="match status" value="1"/>
</dbReference>
<dbReference type="SUPFAM" id="SSF53067">
    <property type="entry name" value="Actin-like ATPase domain"/>
    <property type="match status" value="1"/>
</dbReference>
<dbReference type="GO" id="GO:0042732">
    <property type="term" value="P:D-xylose metabolic process"/>
    <property type="evidence" value="ECO:0007669"/>
    <property type="project" value="UniProtKB-KW"/>
</dbReference>
<organism evidence="5 6">
    <name type="scientific">Symbiobacterium thermophilum</name>
    <dbReference type="NCBI Taxonomy" id="2734"/>
    <lineage>
        <taxon>Bacteria</taxon>
        <taxon>Bacillati</taxon>
        <taxon>Bacillota</taxon>
        <taxon>Clostridia</taxon>
        <taxon>Eubacteriales</taxon>
        <taxon>Symbiobacteriaceae</taxon>
        <taxon>Symbiobacterium</taxon>
    </lineage>
</organism>
<dbReference type="InterPro" id="IPR049874">
    <property type="entry name" value="ROK_cs"/>
</dbReference>
<dbReference type="Pfam" id="PF00480">
    <property type="entry name" value="ROK"/>
    <property type="match status" value="1"/>
</dbReference>
<comment type="function">
    <text evidence="1">Transcriptional repressor of xylose-utilizing enzymes.</text>
</comment>
<comment type="caution">
    <text evidence="5">The sequence shown here is derived from an EMBL/GenBank/DDBJ whole genome shotgun (WGS) entry which is preliminary data.</text>
</comment>
<dbReference type="SUPFAM" id="SSF46785">
    <property type="entry name" value="Winged helix' DNA-binding domain"/>
    <property type="match status" value="1"/>
</dbReference>
<evidence type="ECO:0000313" key="6">
    <source>
        <dbReference type="Proteomes" id="UP000732377"/>
    </source>
</evidence>
<keyword evidence="3" id="KW-0119">Carbohydrate metabolism</keyword>
<dbReference type="EMBL" id="PIUK01000166">
    <property type="protein sequence ID" value="MBY6277339.1"/>
    <property type="molecule type" value="Genomic_DNA"/>
</dbReference>
<dbReference type="CDD" id="cd24076">
    <property type="entry name" value="ASKHA_ATPase_ROK_BsXylR-like"/>
    <property type="match status" value="1"/>
</dbReference>
<dbReference type="InterPro" id="IPR043129">
    <property type="entry name" value="ATPase_NBD"/>
</dbReference>
<accession>A0A953LJM5</accession>
<dbReference type="InterPro" id="IPR011991">
    <property type="entry name" value="ArsR-like_HTH"/>
</dbReference>
<dbReference type="GO" id="GO:0003700">
    <property type="term" value="F:DNA-binding transcription factor activity"/>
    <property type="evidence" value="ECO:0007669"/>
    <property type="project" value="InterPro"/>
</dbReference>
<gene>
    <name evidence="5" type="ORF">CWE10_14225</name>
</gene>
<dbReference type="PROSITE" id="PS01125">
    <property type="entry name" value="ROK"/>
    <property type="match status" value="1"/>
</dbReference>
<dbReference type="InterPro" id="IPR000600">
    <property type="entry name" value="ROK"/>
</dbReference>
<reference evidence="5" key="1">
    <citation type="submission" date="2017-11" db="EMBL/GenBank/DDBJ databases">
        <title>Three new genomes from thermophilic consortium.</title>
        <authorList>
            <person name="Quaggio R."/>
            <person name="Amgarten D."/>
            <person name="Setubal J.C."/>
        </authorList>
    </citation>
    <scope>NUCLEOTIDE SEQUENCE</scope>
    <source>
        <strain evidence="5">ZCTH01-B2</strain>
    </source>
</reference>
<dbReference type="CDD" id="cd00090">
    <property type="entry name" value="HTH_ARSR"/>
    <property type="match status" value="1"/>
</dbReference>
<dbReference type="InterPro" id="IPR000835">
    <property type="entry name" value="HTH_MarR-typ"/>
</dbReference>
<keyword evidence="3" id="KW-0859">Xylose metabolism</keyword>
<evidence type="ECO:0000256" key="1">
    <source>
        <dbReference type="ARBA" id="ARBA00002486"/>
    </source>
</evidence>
<feature type="domain" description="HTH marR-type" evidence="4">
    <location>
        <begin position="17"/>
        <end position="60"/>
    </location>
</feature>
<evidence type="ECO:0000313" key="5">
    <source>
        <dbReference type="EMBL" id="MBY6277339.1"/>
    </source>
</evidence>
<proteinExistence type="inferred from homology"/>
<protein>
    <recommendedName>
        <fullName evidence="4">HTH marR-type domain-containing protein</fullName>
    </recommendedName>
</protein>
<name>A0A953LJM5_SYMTR</name>
<comment type="similarity">
    <text evidence="2">Belongs to the ROK (NagC/XylR) family.</text>
</comment>
<dbReference type="InterPro" id="IPR036388">
    <property type="entry name" value="WH-like_DNA-bd_sf"/>
</dbReference>
<evidence type="ECO:0000256" key="3">
    <source>
        <dbReference type="ARBA" id="ARBA00022629"/>
    </source>
</evidence>
<dbReference type="Pfam" id="PF12802">
    <property type="entry name" value="MarR_2"/>
    <property type="match status" value="1"/>
</dbReference>
<sequence>MVHHHFAHYLDVKFHNKSRILRTISAGPVTRVDLARITGLSPATITTLVKELLAAGLVVETQALESMGGRPPILLEFNPDARRAIGLSVDSKRIQAAVVNLAGAIVHLREESLHSTDPQQLLPQVANLVRTLVAEAGLEWDWVAGVGVAVPGIVDPKQGVVRLSTVLGWREVPLGPELSALLGKPVLVQRNGNAAALAEAYFGKSEIQPNLLYLRLSSGIGAAVVAGGSVYTGTTGRAGEVGHMVLDPDGPLCRCGNRGCLEALASARAITGRALEQIQAGRGRRMLELAGGDPEDLTVAHVIQAAQEGDPEAGALLEEAGRWIGLAIAGLVNFTDIHAVVLDGELSQAGETLLQPVRETAMKAVLPSDGARLQIWPSSLWPRAGVIGAATLIIEEVLRFMETEVKPRKRSRSPLPDPE</sequence>
<dbReference type="InterPro" id="IPR036390">
    <property type="entry name" value="WH_DNA-bd_sf"/>
</dbReference>
<dbReference type="Gene3D" id="3.30.420.40">
    <property type="match status" value="2"/>
</dbReference>
<evidence type="ECO:0000256" key="2">
    <source>
        <dbReference type="ARBA" id="ARBA00006479"/>
    </source>
</evidence>
<dbReference type="PANTHER" id="PTHR18964:SF149">
    <property type="entry name" value="BIFUNCTIONAL UDP-N-ACETYLGLUCOSAMINE 2-EPIMERASE_N-ACETYLMANNOSAMINE KINASE"/>
    <property type="match status" value="1"/>
</dbReference>
<dbReference type="AlphaFoldDB" id="A0A953LJM5"/>
<dbReference type="Proteomes" id="UP000732377">
    <property type="component" value="Unassembled WGS sequence"/>
</dbReference>
<dbReference type="RefSeq" id="WP_273380538.1">
    <property type="nucleotide sequence ID" value="NZ_PIUK01000166.1"/>
</dbReference>
<dbReference type="PANTHER" id="PTHR18964">
    <property type="entry name" value="ROK (REPRESSOR, ORF, KINASE) FAMILY"/>
    <property type="match status" value="1"/>
</dbReference>
<evidence type="ECO:0000259" key="4">
    <source>
        <dbReference type="Pfam" id="PF12802"/>
    </source>
</evidence>